<evidence type="ECO:0000256" key="4">
    <source>
        <dbReference type="ARBA" id="ARBA00022927"/>
    </source>
</evidence>
<dbReference type="STRING" id="3218.A0A2K1KGZ2"/>
<reference evidence="9 11" key="2">
    <citation type="journal article" date="2018" name="Plant J.">
        <title>The Physcomitrella patens chromosome-scale assembly reveals moss genome structure and evolution.</title>
        <authorList>
            <person name="Lang D."/>
            <person name="Ullrich K.K."/>
            <person name="Murat F."/>
            <person name="Fuchs J."/>
            <person name="Jenkins J."/>
            <person name="Haas F.B."/>
            <person name="Piednoel M."/>
            <person name="Gundlach H."/>
            <person name="Van Bel M."/>
            <person name="Meyberg R."/>
            <person name="Vives C."/>
            <person name="Morata J."/>
            <person name="Symeonidi A."/>
            <person name="Hiss M."/>
            <person name="Muchero W."/>
            <person name="Kamisugi Y."/>
            <person name="Saleh O."/>
            <person name="Blanc G."/>
            <person name="Decker E.L."/>
            <person name="van Gessel N."/>
            <person name="Grimwood J."/>
            <person name="Hayes R.D."/>
            <person name="Graham S.W."/>
            <person name="Gunter L.E."/>
            <person name="McDaniel S.F."/>
            <person name="Hoernstein S.N.W."/>
            <person name="Larsson A."/>
            <person name="Li F.W."/>
            <person name="Perroud P.F."/>
            <person name="Phillips J."/>
            <person name="Ranjan P."/>
            <person name="Rokshar D.S."/>
            <person name="Rothfels C.J."/>
            <person name="Schneider L."/>
            <person name="Shu S."/>
            <person name="Stevenson D.W."/>
            <person name="Thummler F."/>
            <person name="Tillich M."/>
            <person name="Villarreal Aguilar J.C."/>
            <person name="Widiez T."/>
            <person name="Wong G.K."/>
            <person name="Wymore A."/>
            <person name="Zhang Y."/>
            <person name="Zimmer A.D."/>
            <person name="Quatrano R.S."/>
            <person name="Mayer K.F.X."/>
            <person name="Goodstein D."/>
            <person name="Casacuberta J.M."/>
            <person name="Vandepoele K."/>
            <person name="Reski R."/>
            <person name="Cuming A.C."/>
            <person name="Tuskan G.A."/>
            <person name="Maumus F."/>
            <person name="Salse J."/>
            <person name="Schmutz J."/>
            <person name="Rensing S.A."/>
        </authorList>
    </citation>
    <scope>NUCLEOTIDE SEQUENCE [LARGE SCALE GENOMIC DNA]</scope>
    <source>
        <strain evidence="10 11">cv. Gransden 2004</strain>
    </source>
</reference>
<dbReference type="SUPFAM" id="SSF50978">
    <property type="entry name" value="WD40 repeat-like"/>
    <property type="match status" value="1"/>
</dbReference>
<gene>
    <name evidence="10" type="primary">LOC112284039</name>
    <name evidence="9" type="ORF">PHYPA_009425</name>
</gene>
<reference evidence="10" key="3">
    <citation type="submission" date="2020-12" db="UniProtKB">
        <authorList>
            <consortium name="EnsemblPlants"/>
        </authorList>
    </citation>
    <scope>IDENTIFICATION</scope>
</reference>
<evidence type="ECO:0000256" key="7">
    <source>
        <dbReference type="ARBA" id="ARBA00023242"/>
    </source>
</evidence>
<dbReference type="OMA" id="VFILFTD"/>
<dbReference type="GO" id="GO:0005643">
    <property type="term" value="C:nuclear pore"/>
    <property type="evidence" value="ECO:0000318"/>
    <property type="project" value="GO_Central"/>
</dbReference>
<feature type="region of interest" description="Disordered" evidence="8">
    <location>
        <begin position="1"/>
        <end position="29"/>
    </location>
</feature>
<dbReference type="GO" id="GO:0006406">
    <property type="term" value="P:mRNA export from nucleus"/>
    <property type="evidence" value="ECO:0000318"/>
    <property type="project" value="GO_Central"/>
</dbReference>
<organism evidence="9">
    <name type="scientific">Physcomitrium patens</name>
    <name type="common">Spreading-leaved earth moss</name>
    <name type="synonym">Physcomitrella patens</name>
    <dbReference type="NCBI Taxonomy" id="3218"/>
    <lineage>
        <taxon>Eukaryota</taxon>
        <taxon>Viridiplantae</taxon>
        <taxon>Streptophyta</taxon>
        <taxon>Embryophyta</taxon>
        <taxon>Bryophyta</taxon>
        <taxon>Bryophytina</taxon>
        <taxon>Bryopsida</taxon>
        <taxon>Funariidae</taxon>
        <taxon>Funariales</taxon>
        <taxon>Funariaceae</taxon>
        <taxon>Physcomitrium</taxon>
    </lineage>
</organism>
<evidence type="ECO:0000313" key="9">
    <source>
        <dbReference type="EMBL" id="PNR53050.1"/>
    </source>
</evidence>
<dbReference type="GO" id="GO:0000055">
    <property type="term" value="P:ribosomal large subunit export from nucleus"/>
    <property type="evidence" value="ECO:0000318"/>
    <property type="project" value="GO_Central"/>
</dbReference>
<evidence type="ECO:0000256" key="1">
    <source>
        <dbReference type="ARBA" id="ARBA00004567"/>
    </source>
</evidence>
<dbReference type="PANTHER" id="PTHR13257">
    <property type="entry name" value="NUCLEOPORIN NUP84-RELATED"/>
    <property type="match status" value="1"/>
</dbReference>
<feature type="compositionally biased region" description="Low complexity" evidence="8">
    <location>
        <begin position="777"/>
        <end position="792"/>
    </location>
</feature>
<keyword evidence="3" id="KW-0509">mRNA transport</keyword>
<evidence type="ECO:0000313" key="11">
    <source>
        <dbReference type="Proteomes" id="UP000006727"/>
    </source>
</evidence>
<dbReference type="Gramene" id="Pp3c6_24520V3.1">
    <property type="protein sequence ID" value="Pp3c6_24520V3.1"/>
    <property type="gene ID" value="Pp3c6_24520"/>
</dbReference>
<dbReference type="EMBL" id="ABEU02000006">
    <property type="protein sequence ID" value="PNR53050.1"/>
    <property type="molecule type" value="Genomic_DNA"/>
</dbReference>
<dbReference type="Gramene" id="Pp3c6_24520V3.4">
    <property type="protein sequence ID" value="Pp3c6_24520V3.4"/>
    <property type="gene ID" value="Pp3c6_24520"/>
</dbReference>
<evidence type="ECO:0000313" key="10">
    <source>
        <dbReference type="EnsemblPlants" id="Pp3c6_24520V3.1"/>
    </source>
</evidence>
<dbReference type="Pfam" id="PF10168">
    <property type="entry name" value="Nup88"/>
    <property type="match status" value="2"/>
</dbReference>
<keyword evidence="4" id="KW-0653">Protein transport</keyword>
<dbReference type="FunCoup" id="A0A2K1KGZ2">
    <property type="interactions" value="909"/>
</dbReference>
<dbReference type="PANTHER" id="PTHR13257:SF0">
    <property type="entry name" value="NUCLEAR PORE COMPLEX PROTEIN NUP88"/>
    <property type="match status" value="1"/>
</dbReference>
<evidence type="ECO:0000256" key="8">
    <source>
        <dbReference type="SAM" id="MobiDB-lite"/>
    </source>
</evidence>
<accession>A0A2K1KGZ2</accession>
<dbReference type="KEGG" id="ppp:112284039"/>
<keyword evidence="7" id="KW-0539">Nucleus</keyword>
<reference evidence="9 11" key="1">
    <citation type="journal article" date="2008" name="Science">
        <title>The Physcomitrella genome reveals evolutionary insights into the conquest of land by plants.</title>
        <authorList>
            <person name="Rensing S."/>
            <person name="Lang D."/>
            <person name="Zimmer A."/>
            <person name="Terry A."/>
            <person name="Salamov A."/>
            <person name="Shapiro H."/>
            <person name="Nishiyama T."/>
            <person name="Perroud P.-F."/>
            <person name="Lindquist E."/>
            <person name="Kamisugi Y."/>
            <person name="Tanahashi T."/>
            <person name="Sakakibara K."/>
            <person name="Fujita T."/>
            <person name="Oishi K."/>
            <person name="Shin-I T."/>
            <person name="Kuroki Y."/>
            <person name="Toyoda A."/>
            <person name="Suzuki Y."/>
            <person name="Hashimoto A."/>
            <person name="Yamaguchi K."/>
            <person name="Sugano A."/>
            <person name="Kohara Y."/>
            <person name="Fujiyama A."/>
            <person name="Anterola A."/>
            <person name="Aoki S."/>
            <person name="Ashton N."/>
            <person name="Barbazuk W.B."/>
            <person name="Barker E."/>
            <person name="Bennetzen J."/>
            <person name="Bezanilla M."/>
            <person name="Blankenship R."/>
            <person name="Cho S.H."/>
            <person name="Dutcher S."/>
            <person name="Estelle M."/>
            <person name="Fawcett J.A."/>
            <person name="Gundlach H."/>
            <person name="Hanada K."/>
            <person name="Heyl A."/>
            <person name="Hicks K.A."/>
            <person name="Hugh J."/>
            <person name="Lohr M."/>
            <person name="Mayer K."/>
            <person name="Melkozernov A."/>
            <person name="Murata T."/>
            <person name="Nelson D."/>
            <person name="Pils B."/>
            <person name="Prigge M."/>
            <person name="Reiss B."/>
            <person name="Renner T."/>
            <person name="Rombauts S."/>
            <person name="Rushton P."/>
            <person name="Sanderfoot A."/>
            <person name="Schween G."/>
            <person name="Shiu S.-H."/>
            <person name="Stueber K."/>
            <person name="Theodoulou F.L."/>
            <person name="Tu H."/>
            <person name="Van de Peer Y."/>
            <person name="Verrier P.J."/>
            <person name="Waters E."/>
            <person name="Wood A."/>
            <person name="Yang L."/>
            <person name="Cove D."/>
            <person name="Cuming A."/>
            <person name="Hasebe M."/>
            <person name="Lucas S."/>
            <person name="Mishler D.B."/>
            <person name="Reski R."/>
            <person name="Grigoriev I."/>
            <person name="Quatrano R.S."/>
            <person name="Boore J.L."/>
        </authorList>
    </citation>
    <scope>NUCLEOTIDE SEQUENCE [LARGE SCALE GENOMIC DNA]</scope>
    <source>
        <strain evidence="10 11">cv. Gransden 2004</strain>
    </source>
</reference>
<sequence>MSRERGRDEEDGGEKRSKVFRGRAEGSASRFDKLQSNPIFKKVCLEGEDEKTSRPRLGLNLIASDGRGHLFAWNSKEQLLHHVEVQHSDSLKANADNPSLFASKIFKTFKISPEIDFTVRYIAFNRTGRSLTVAGDTGLIVLDLAPHFSAPSVSSGGATVVRSSKVGGSRLFNKKTWNALRILQVEWHPYSDTHLGVLSTDGVLRLFDLSLDVEEAEQEYHLQAELPARPGSHPLARAVGFAFGGEHLWDRFTVFILFSNGSIYVLCPVVPFGSMFNGAAIDELVKDAMHFTLPSSTRDSTVVRNASLALAWLESVFTGLAAWSESIGKEALLSSFMLKAHAHVPLDASVLLQGPLPITGSVAKQAENIAYTVVGSDSILAVSGRDSCIHLYGVDDEMQPMWNTANPPRLTVDDDGHILSVGMLAQVAQQDRLSTSASLRSIVNQHGDGATDEDANTPWTGQPPPLVGLADVELSLPALVLSSAPISLFVDPVVPERLYCHHATGMDAIILQWLPFSDDSLNKRFTGDPRPSLVPLLDTCPSSSVVPSPLLGAAAILDPLGETWLVAITSRGDCAVVDVKPQRLQATPLYLEGTKQSDDEAPEVGVFQTMSRDLLLGPKDIPIPQIASSGTPLTVDSIEGRAFLHDQCKLLHEKYIQYAHRVHVELTSFGTRLHQNVEDQHKRLQQAQDTVKQAQRDTVALAGRIEKALDKTWQLEQRIKTCSNMPGLRHKPLTEAELNFKSELDAMRFENHEIFRSVIEVLVDRCERVLAESQEYARGSSASPSRVSSPGSRKMTPYRGKPAAPVVSSSQMCHLKAAVEQLVGRVTTTISNLELVDDTLQQRERLLDR</sequence>
<comment type="subcellular location">
    <subcellularLocation>
        <location evidence="1">Nucleus</location>
        <location evidence="1">Nuclear pore complex</location>
    </subcellularLocation>
</comment>
<dbReference type="EnsemblPlants" id="Pp3c6_24520V3.4">
    <property type="protein sequence ID" value="Pp3c6_24520V3.4"/>
    <property type="gene ID" value="Pp3c6_24520"/>
</dbReference>
<evidence type="ECO:0000256" key="3">
    <source>
        <dbReference type="ARBA" id="ARBA00022816"/>
    </source>
</evidence>
<feature type="compositionally biased region" description="Basic and acidic residues" evidence="8">
    <location>
        <begin position="1"/>
        <end position="17"/>
    </location>
</feature>
<dbReference type="AlphaFoldDB" id="A0A2K1KGZ2"/>
<dbReference type="GO" id="GO:0000056">
    <property type="term" value="P:ribosomal small subunit export from nucleus"/>
    <property type="evidence" value="ECO:0000318"/>
    <property type="project" value="GO_Central"/>
</dbReference>
<name>A0A2K1KGZ2_PHYPA</name>
<evidence type="ECO:0000256" key="2">
    <source>
        <dbReference type="ARBA" id="ARBA00022448"/>
    </source>
</evidence>
<keyword evidence="11" id="KW-1185">Reference proteome</keyword>
<dbReference type="Proteomes" id="UP000006727">
    <property type="component" value="Chromosome 6"/>
</dbReference>
<evidence type="ECO:0008006" key="12">
    <source>
        <dbReference type="Google" id="ProtNLM"/>
    </source>
</evidence>
<feature type="region of interest" description="Disordered" evidence="8">
    <location>
        <begin position="774"/>
        <end position="805"/>
    </location>
</feature>
<dbReference type="GO" id="GO:0017056">
    <property type="term" value="F:structural constituent of nuclear pore"/>
    <property type="evidence" value="ECO:0007669"/>
    <property type="project" value="InterPro"/>
</dbReference>
<proteinExistence type="predicted"/>
<dbReference type="GO" id="GO:0006606">
    <property type="term" value="P:protein import into nucleus"/>
    <property type="evidence" value="ECO:0000318"/>
    <property type="project" value="GO_Central"/>
</dbReference>
<dbReference type="OrthoDB" id="341482at2759"/>
<dbReference type="InterPro" id="IPR019321">
    <property type="entry name" value="Nucleoporin_Nup88"/>
</dbReference>
<dbReference type="PaxDb" id="3218-PP1S53_228V6.1"/>
<evidence type="ECO:0000256" key="5">
    <source>
        <dbReference type="ARBA" id="ARBA00023010"/>
    </source>
</evidence>
<dbReference type="InterPro" id="IPR036322">
    <property type="entry name" value="WD40_repeat_dom_sf"/>
</dbReference>
<evidence type="ECO:0000256" key="6">
    <source>
        <dbReference type="ARBA" id="ARBA00023132"/>
    </source>
</evidence>
<keyword evidence="5" id="KW-0811">Translocation</keyword>
<keyword evidence="6" id="KW-0906">Nuclear pore complex</keyword>
<dbReference type="InterPro" id="IPR037700">
    <property type="entry name" value="NUP88/NUP82"/>
</dbReference>
<dbReference type="RefSeq" id="XP_024379306.1">
    <property type="nucleotide sequence ID" value="XM_024523538.2"/>
</dbReference>
<protein>
    <recommendedName>
        <fullName evidence="12">Nucleoporin Nup88</fullName>
    </recommendedName>
</protein>
<dbReference type="GeneID" id="112284039"/>
<dbReference type="EnsemblPlants" id="Pp3c6_24520V3.1">
    <property type="protein sequence ID" value="Pp3c6_24520V3.1"/>
    <property type="gene ID" value="Pp3c6_24520"/>
</dbReference>
<keyword evidence="2" id="KW-0813">Transport</keyword>